<keyword evidence="2" id="KW-0732">Signal</keyword>
<accession>A0ABV4E788</accession>
<evidence type="ECO:0000256" key="1">
    <source>
        <dbReference type="SAM" id="MobiDB-lite"/>
    </source>
</evidence>
<evidence type="ECO:0000256" key="2">
    <source>
        <dbReference type="SAM" id="SignalP"/>
    </source>
</evidence>
<evidence type="ECO:0000313" key="4">
    <source>
        <dbReference type="Proteomes" id="UP001565243"/>
    </source>
</evidence>
<dbReference type="RefSeq" id="WP_253455201.1">
    <property type="nucleotide sequence ID" value="NZ_JBGFFX010000005.1"/>
</dbReference>
<feature type="chain" id="PRO_5046083152" evidence="2">
    <location>
        <begin position="19"/>
        <end position="84"/>
    </location>
</feature>
<proteinExistence type="predicted"/>
<name>A0ABV4E788_9GAMM</name>
<feature type="signal peptide" evidence="2">
    <location>
        <begin position="1"/>
        <end position="18"/>
    </location>
</feature>
<reference evidence="3 4" key="1">
    <citation type="submission" date="2024-07" db="EMBL/GenBank/DDBJ databases">
        <authorList>
            <person name="Hebao G."/>
        </authorList>
    </citation>
    <scope>NUCLEOTIDE SEQUENCE [LARGE SCALE GENOMIC DNA]</scope>
    <source>
        <strain evidence="3 4">ACCC 02193</strain>
    </source>
</reference>
<feature type="region of interest" description="Disordered" evidence="1">
    <location>
        <begin position="60"/>
        <end position="84"/>
    </location>
</feature>
<evidence type="ECO:0000313" key="3">
    <source>
        <dbReference type="EMBL" id="MEY8770787.1"/>
    </source>
</evidence>
<dbReference type="EMBL" id="JBGFFX010000005">
    <property type="protein sequence ID" value="MEY8770787.1"/>
    <property type="molecule type" value="Genomic_DNA"/>
</dbReference>
<comment type="caution">
    <text evidence="3">The sequence shown here is derived from an EMBL/GenBank/DDBJ whole genome shotgun (WGS) entry which is preliminary data.</text>
</comment>
<feature type="compositionally biased region" description="Polar residues" evidence="1">
    <location>
        <begin position="61"/>
        <end position="70"/>
    </location>
</feature>
<sequence length="84" mass="8928">MKAVYMALGLMMAGQAAAASITGSIGVRLTIYSQCHIDGQSTITARTPAVDCGQQRAAQPKVTQTAISSNRETRQTSKLVTVEW</sequence>
<organism evidence="3 4">
    <name type="scientific">Erwinia aeris</name>
    <dbReference type="NCBI Taxonomy" id="3239803"/>
    <lineage>
        <taxon>Bacteria</taxon>
        <taxon>Pseudomonadati</taxon>
        <taxon>Pseudomonadota</taxon>
        <taxon>Gammaproteobacteria</taxon>
        <taxon>Enterobacterales</taxon>
        <taxon>Erwiniaceae</taxon>
        <taxon>Erwinia</taxon>
    </lineage>
</organism>
<keyword evidence="4" id="KW-1185">Reference proteome</keyword>
<protein>
    <submittedName>
        <fullName evidence="3">Uncharacterized protein</fullName>
    </submittedName>
</protein>
<dbReference type="Proteomes" id="UP001565243">
    <property type="component" value="Unassembled WGS sequence"/>
</dbReference>
<gene>
    <name evidence="3" type="ORF">AB6T85_10165</name>
</gene>